<keyword evidence="5" id="KW-0812">Transmembrane</keyword>
<dbReference type="PROSITE" id="PS50111">
    <property type="entry name" value="CHEMOTAXIS_TRANSDUC_2"/>
    <property type="match status" value="1"/>
</dbReference>
<evidence type="ECO:0000256" key="4">
    <source>
        <dbReference type="PROSITE-ProRule" id="PRU00284"/>
    </source>
</evidence>
<sequence>MKAEGEPKNQRVRELFDKFQRYQVERNQFRYQEATALSKTARTVSVSLALVSLVLAIGAAVTITRNISGAVNSFYATLAQIAAGDLTARSTISSKDEMGNLAQELNKMTEELAGIMRQVVGTSGEVVQAAELVSTNAEQIATGAEEVARQAATIATAGEEMSATSADIARNCHHAAENSKVATDVALSGAKVVDSTVVLMDKIAGRVTGSARTVEGLGARSDQIGTIIGTIEDIADQTNLLALNAAIEAARAGEQGRGFAVVADEVRALAERTTRATHEISDMIKAIQSETRTAVSDMDAGVQDVELGTEEAGKSGEALQHIIQQINGVTMQVNQIATAAEEQTATTHEISSNIGELQMVMNQTADGAHQSARAAHQLNVLASDLKGLVERFRLA</sequence>
<feature type="domain" description="HAMP" evidence="7">
    <location>
        <begin position="65"/>
        <end position="117"/>
    </location>
</feature>
<feature type="domain" description="Methyl-accepting transducer" evidence="6">
    <location>
        <begin position="122"/>
        <end position="358"/>
    </location>
</feature>
<dbReference type="InterPro" id="IPR003660">
    <property type="entry name" value="HAMP_dom"/>
</dbReference>
<comment type="subcellular location">
    <subcellularLocation>
        <location evidence="1">Membrane</location>
    </subcellularLocation>
</comment>
<evidence type="ECO:0000256" key="3">
    <source>
        <dbReference type="ARBA" id="ARBA00029447"/>
    </source>
</evidence>
<dbReference type="SMART" id="SM00283">
    <property type="entry name" value="MA"/>
    <property type="match status" value="1"/>
</dbReference>
<dbReference type="CDD" id="cd11386">
    <property type="entry name" value="MCP_signal"/>
    <property type="match status" value="1"/>
</dbReference>
<organism evidence="8 9">
    <name type="scientific">Geomesophilobacter sediminis</name>
    <dbReference type="NCBI Taxonomy" id="2798584"/>
    <lineage>
        <taxon>Bacteria</taxon>
        <taxon>Pseudomonadati</taxon>
        <taxon>Thermodesulfobacteriota</taxon>
        <taxon>Desulfuromonadia</taxon>
        <taxon>Geobacterales</taxon>
        <taxon>Geobacteraceae</taxon>
        <taxon>Geomesophilobacter</taxon>
    </lineage>
</organism>
<name>A0A8J7LU40_9BACT</name>
<dbReference type="InterPro" id="IPR004089">
    <property type="entry name" value="MCPsignal_dom"/>
</dbReference>
<dbReference type="PROSITE" id="PS50885">
    <property type="entry name" value="HAMP"/>
    <property type="match status" value="1"/>
</dbReference>
<dbReference type="Pfam" id="PF00672">
    <property type="entry name" value="HAMP"/>
    <property type="match status" value="1"/>
</dbReference>
<gene>
    <name evidence="8" type="ORF">JFN93_01350</name>
</gene>
<comment type="caution">
    <text evidence="8">The sequence shown here is derived from an EMBL/GenBank/DDBJ whole genome shotgun (WGS) entry which is preliminary data.</text>
</comment>
<evidence type="ECO:0000259" key="6">
    <source>
        <dbReference type="PROSITE" id="PS50111"/>
    </source>
</evidence>
<dbReference type="AlphaFoldDB" id="A0A8J7LU40"/>
<keyword evidence="5" id="KW-1133">Transmembrane helix</keyword>
<accession>A0A8J7LU40</accession>
<evidence type="ECO:0000313" key="9">
    <source>
        <dbReference type="Proteomes" id="UP000636888"/>
    </source>
</evidence>
<dbReference type="Proteomes" id="UP000636888">
    <property type="component" value="Unassembled WGS sequence"/>
</dbReference>
<evidence type="ECO:0000259" key="7">
    <source>
        <dbReference type="PROSITE" id="PS50885"/>
    </source>
</evidence>
<evidence type="ECO:0000256" key="1">
    <source>
        <dbReference type="ARBA" id="ARBA00004370"/>
    </source>
</evidence>
<dbReference type="GO" id="GO:0016020">
    <property type="term" value="C:membrane"/>
    <property type="evidence" value="ECO:0007669"/>
    <property type="project" value="UniProtKB-SubCell"/>
</dbReference>
<reference evidence="8" key="1">
    <citation type="submission" date="2020-12" db="EMBL/GenBank/DDBJ databases">
        <title>Geomonas sp. Red875, isolated from river sediment.</title>
        <authorList>
            <person name="Xu Z."/>
            <person name="Zhang Z."/>
            <person name="Masuda Y."/>
            <person name="Itoh H."/>
            <person name="Senoo K."/>
        </authorList>
    </citation>
    <scope>NUCLEOTIDE SEQUENCE</scope>
    <source>
        <strain evidence="8">Red875</strain>
    </source>
</reference>
<evidence type="ECO:0000313" key="8">
    <source>
        <dbReference type="EMBL" id="MBJ6723340.1"/>
    </source>
</evidence>
<keyword evidence="9" id="KW-1185">Reference proteome</keyword>
<dbReference type="GO" id="GO:0007165">
    <property type="term" value="P:signal transduction"/>
    <property type="evidence" value="ECO:0007669"/>
    <property type="project" value="UniProtKB-KW"/>
</dbReference>
<evidence type="ECO:0000256" key="5">
    <source>
        <dbReference type="SAM" id="Phobius"/>
    </source>
</evidence>
<dbReference type="PANTHER" id="PTHR32089:SF112">
    <property type="entry name" value="LYSOZYME-LIKE PROTEIN-RELATED"/>
    <property type="match status" value="1"/>
</dbReference>
<comment type="similarity">
    <text evidence="3">Belongs to the methyl-accepting chemotaxis (MCP) protein family.</text>
</comment>
<evidence type="ECO:0000256" key="2">
    <source>
        <dbReference type="ARBA" id="ARBA00023224"/>
    </source>
</evidence>
<dbReference type="GO" id="GO:0006935">
    <property type="term" value="P:chemotaxis"/>
    <property type="evidence" value="ECO:0007669"/>
    <property type="project" value="UniProtKB-ARBA"/>
</dbReference>
<keyword evidence="5" id="KW-0472">Membrane</keyword>
<dbReference type="SUPFAM" id="SSF58104">
    <property type="entry name" value="Methyl-accepting chemotaxis protein (MCP) signaling domain"/>
    <property type="match status" value="1"/>
</dbReference>
<protein>
    <submittedName>
        <fullName evidence="8">Methyl-accepting chemotaxis protein</fullName>
    </submittedName>
</protein>
<proteinExistence type="inferred from homology"/>
<feature type="transmembrane region" description="Helical" evidence="5">
    <location>
        <begin position="44"/>
        <end position="63"/>
    </location>
</feature>
<dbReference type="SMART" id="SM00304">
    <property type="entry name" value="HAMP"/>
    <property type="match status" value="2"/>
</dbReference>
<dbReference type="EMBL" id="JAEMHM010000001">
    <property type="protein sequence ID" value="MBJ6723340.1"/>
    <property type="molecule type" value="Genomic_DNA"/>
</dbReference>
<dbReference type="PANTHER" id="PTHR32089">
    <property type="entry name" value="METHYL-ACCEPTING CHEMOTAXIS PROTEIN MCPB"/>
    <property type="match status" value="1"/>
</dbReference>
<keyword evidence="2 4" id="KW-0807">Transducer</keyword>
<dbReference type="Pfam" id="PF00015">
    <property type="entry name" value="MCPsignal"/>
    <property type="match status" value="1"/>
</dbReference>
<dbReference type="CDD" id="cd06225">
    <property type="entry name" value="HAMP"/>
    <property type="match status" value="1"/>
</dbReference>
<dbReference type="FunFam" id="1.10.287.950:FF:000001">
    <property type="entry name" value="Methyl-accepting chemotaxis sensory transducer"/>
    <property type="match status" value="1"/>
</dbReference>
<dbReference type="Gene3D" id="1.10.287.950">
    <property type="entry name" value="Methyl-accepting chemotaxis protein"/>
    <property type="match status" value="1"/>
</dbReference>